<comment type="caution">
    <text evidence="2">The sequence shown here is derived from an EMBL/GenBank/DDBJ whole genome shotgun (WGS) entry which is preliminary data.</text>
</comment>
<feature type="chain" id="PRO_5046906085" description="Lipoprotein" evidence="1">
    <location>
        <begin position="20"/>
        <end position="273"/>
    </location>
</feature>
<evidence type="ECO:0000313" key="2">
    <source>
        <dbReference type="EMBL" id="MEE1946388.1"/>
    </source>
</evidence>
<keyword evidence="1" id="KW-0732">Signal</keyword>
<feature type="signal peptide" evidence="1">
    <location>
        <begin position="1"/>
        <end position="19"/>
    </location>
</feature>
<accession>A0ABU7IA94</accession>
<dbReference type="RefSeq" id="WP_330108688.1">
    <property type="nucleotide sequence ID" value="NZ_JAZDQT010000002.1"/>
</dbReference>
<gene>
    <name evidence="2" type="ORF">VRU48_14785</name>
</gene>
<evidence type="ECO:0008006" key="4">
    <source>
        <dbReference type="Google" id="ProtNLM"/>
    </source>
</evidence>
<name>A0ABU7IA94_9SPHI</name>
<proteinExistence type="predicted"/>
<sequence>MKKMLFFLLLCTAASTGFNSCKNLTDTIPERNTEKLIYKKNNDNSEAIKNPNSINIQDRILSTYLINYQNDYLRTLRSNDKWNKYIEDNHFVIDEKNVKKTNVVDSKIVMITIPYASKMENGFLNVYQNNHVYIWTKVEINQVTNNVKHYNFTNSRNELIMRFDLDNKFNLSKFEVSIDKNVMQKSPDFQSFNTESFKANKTALIDPGDGDGGGGGGGGGGGEDCFKKGISYYKCLECIIIKHCGSDLVCTIACTIAPEVCLGVAVLACLPVI</sequence>
<organism evidence="2 3">
    <name type="scientific">Pedobacter albus</name>
    <dbReference type="NCBI Taxonomy" id="3113905"/>
    <lineage>
        <taxon>Bacteria</taxon>
        <taxon>Pseudomonadati</taxon>
        <taxon>Bacteroidota</taxon>
        <taxon>Sphingobacteriia</taxon>
        <taxon>Sphingobacteriales</taxon>
        <taxon>Sphingobacteriaceae</taxon>
        <taxon>Pedobacter</taxon>
    </lineage>
</organism>
<dbReference type="EMBL" id="JAZDQT010000002">
    <property type="protein sequence ID" value="MEE1946388.1"/>
    <property type="molecule type" value="Genomic_DNA"/>
</dbReference>
<keyword evidence="3" id="KW-1185">Reference proteome</keyword>
<evidence type="ECO:0000256" key="1">
    <source>
        <dbReference type="SAM" id="SignalP"/>
    </source>
</evidence>
<dbReference type="Proteomes" id="UP001336835">
    <property type="component" value="Unassembled WGS sequence"/>
</dbReference>
<reference evidence="2 3" key="1">
    <citation type="submission" date="2024-01" db="EMBL/GenBank/DDBJ databases">
        <title>Pedobacter sp. nov., isolated from fresh soil.</title>
        <authorList>
            <person name="Le N.T.T."/>
        </authorList>
    </citation>
    <scope>NUCLEOTIDE SEQUENCE [LARGE SCALE GENOMIC DNA]</scope>
    <source>
        <strain evidence="2 3">KR3-3</strain>
    </source>
</reference>
<evidence type="ECO:0000313" key="3">
    <source>
        <dbReference type="Proteomes" id="UP001336835"/>
    </source>
</evidence>
<protein>
    <recommendedName>
        <fullName evidence="4">Lipoprotein</fullName>
    </recommendedName>
</protein>